<evidence type="ECO:0000313" key="2">
    <source>
        <dbReference type="Proteomes" id="UP000266644"/>
    </source>
</evidence>
<dbReference type="Proteomes" id="UP000266644">
    <property type="component" value="Unassembled WGS sequence"/>
</dbReference>
<sequence length="164" mass="19445">MKKKMLAAIKEYLRLKHNRSINFYPDDEELSDILEENDFFPCNVTVFNKYECASSSALDRISLKKNQLIVDTAESGSILNEEELYYEDLINICDTIENYEKAIHSGIYQRMKRRRWKINVVKTLLNHNEESFEEVCDFVELYCKPDMSDEHIIKLFKSTINNKK</sequence>
<evidence type="ECO:0000313" key="1">
    <source>
        <dbReference type="EMBL" id="RHH14428.1"/>
    </source>
</evidence>
<gene>
    <name evidence="1" type="ORF">DW228_06400</name>
</gene>
<comment type="caution">
    <text evidence="1">The sequence shown here is derived from an EMBL/GenBank/DDBJ whole genome shotgun (WGS) entry which is preliminary data.</text>
</comment>
<proteinExistence type="predicted"/>
<dbReference type="AlphaFoldDB" id="A0A396C1H2"/>
<organism evidence="1 2">
    <name type="scientific">Bacteroides fragilis</name>
    <dbReference type="NCBI Taxonomy" id="817"/>
    <lineage>
        <taxon>Bacteria</taxon>
        <taxon>Pseudomonadati</taxon>
        <taxon>Bacteroidota</taxon>
        <taxon>Bacteroidia</taxon>
        <taxon>Bacteroidales</taxon>
        <taxon>Bacteroidaceae</taxon>
        <taxon>Bacteroides</taxon>
    </lineage>
</organism>
<accession>A0A396C1H2</accession>
<protein>
    <submittedName>
        <fullName evidence="1">Uncharacterized protein</fullName>
    </submittedName>
</protein>
<name>A0A396C1H2_BACFG</name>
<dbReference type="EMBL" id="QRJE01000008">
    <property type="protein sequence ID" value="RHH14428.1"/>
    <property type="molecule type" value="Genomic_DNA"/>
</dbReference>
<reference evidence="1 2" key="1">
    <citation type="submission" date="2018-08" db="EMBL/GenBank/DDBJ databases">
        <title>A genome reference for cultivated species of the human gut microbiota.</title>
        <authorList>
            <person name="Zou Y."/>
            <person name="Xue W."/>
            <person name="Luo G."/>
        </authorList>
    </citation>
    <scope>NUCLEOTIDE SEQUENCE [LARGE SCALE GENOMIC DNA]</scope>
    <source>
        <strain evidence="1 2">AM18-6</strain>
    </source>
</reference>